<dbReference type="RefSeq" id="WP_228882582.1">
    <property type="nucleotide sequence ID" value="NZ_CABIIK010000049.1"/>
</dbReference>
<gene>
    <name evidence="1" type="ORF">LNN31_18455</name>
</gene>
<organism evidence="1 2">
    <name type="scientific">Acetobacterium wieringae</name>
    <dbReference type="NCBI Taxonomy" id="52694"/>
    <lineage>
        <taxon>Bacteria</taxon>
        <taxon>Bacillati</taxon>
        <taxon>Bacillota</taxon>
        <taxon>Clostridia</taxon>
        <taxon>Eubacteriales</taxon>
        <taxon>Eubacteriaceae</taxon>
        <taxon>Acetobacterium</taxon>
    </lineage>
</organism>
<evidence type="ECO:0000313" key="2">
    <source>
        <dbReference type="Proteomes" id="UP001163550"/>
    </source>
</evidence>
<protein>
    <recommendedName>
        <fullName evidence="3">Flavodoxin domain-containing protein</fullName>
    </recommendedName>
</protein>
<dbReference type="SUPFAM" id="SSF52218">
    <property type="entry name" value="Flavoproteins"/>
    <property type="match status" value="1"/>
</dbReference>
<reference evidence="1" key="1">
    <citation type="submission" date="2021-11" db="EMBL/GenBank/DDBJ databases">
        <title>Isoprene-degrading acetogen.</title>
        <authorList>
            <person name="Yang Y."/>
            <person name="Jin H."/>
            <person name="Yan J."/>
        </authorList>
    </citation>
    <scope>NUCLEOTIDE SEQUENCE</scope>
    <source>
        <strain evidence="1">Berkeley</strain>
    </source>
</reference>
<accession>A0ABY6HEK3</accession>
<dbReference type="Gene3D" id="3.40.50.360">
    <property type="match status" value="1"/>
</dbReference>
<sequence>MELQKEDLWELAGSVPLIMIKVLEVLKMMKTAVIYATKTKHSKKLAEAIGLFLNTTAQDIAKNPALNDVNLLFIVSGIYGGASMPELLSYIKTFEAPMPKYAALVTSCASGSQRQIAVCNILEEKGIKVLDEFVCKGRILFVSATHPNAEDLKAAIDFAQKIVAGV</sequence>
<dbReference type="Proteomes" id="UP001163550">
    <property type="component" value="Chromosome"/>
</dbReference>
<dbReference type="EMBL" id="CP087994">
    <property type="protein sequence ID" value="UYO62730.1"/>
    <property type="molecule type" value="Genomic_DNA"/>
</dbReference>
<dbReference type="InterPro" id="IPR029039">
    <property type="entry name" value="Flavoprotein-like_sf"/>
</dbReference>
<proteinExistence type="predicted"/>
<evidence type="ECO:0008006" key="3">
    <source>
        <dbReference type="Google" id="ProtNLM"/>
    </source>
</evidence>
<evidence type="ECO:0000313" key="1">
    <source>
        <dbReference type="EMBL" id="UYO62730.1"/>
    </source>
</evidence>
<name>A0ABY6HEK3_9FIRM</name>
<keyword evidence="2" id="KW-1185">Reference proteome</keyword>